<dbReference type="STRING" id="563176.SAMN04488090_4057"/>
<dbReference type="RefSeq" id="WP_093207292.1">
    <property type="nucleotide sequence ID" value="NZ_FNGS01000008.1"/>
</dbReference>
<protein>
    <submittedName>
        <fullName evidence="2">OprF membrane domain-containing protein</fullName>
    </submittedName>
</protein>
<reference evidence="2 3" key="1">
    <citation type="submission" date="2016-10" db="EMBL/GenBank/DDBJ databases">
        <authorList>
            <person name="de Groot N.N."/>
        </authorList>
    </citation>
    <scope>NUCLEOTIDE SEQUENCE [LARGE SCALE GENOMIC DNA]</scope>
    <source>
        <strain evidence="2 3">DSM 21668</strain>
    </source>
</reference>
<sequence length="229" mass="26118">MKKWLFLGLIGLTSGAFAQKNPDYYQKQDYEYRSVPTRNMKSPFERYTHYQITARYGVALPMGSLKDYTNTSSKYNYNISGEFVYPKNYSIGLQFSYMYFKERSPRQIYTFDNQDISAIQTRSLGATSLHVFGKYYFTDANAQVRPYVMAAVGGSAMRNLTYYGYLQDGQNKAAFSGQLGAGARFLFARNGNFGADVQATYFYSPYKNSGYLSNVAAVSASAGLFYRWW</sequence>
<name>A0A1G9VCV4_9BACT</name>
<dbReference type="Proteomes" id="UP000198901">
    <property type="component" value="Unassembled WGS sequence"/>
</dbReference>
<feature type="chain" id="PRO_5011649933" evidence="1">
    <location>
        <begin position="19"/>
        <end position="229"/>
    </location>
</feature>
<organism evidence="2 3">
    <name type="scientific">Siphonobacter aquaeclarae</name>
    <dbReference type="NCBI Taxonomy" id="563176"/>
    <lineage>
        <taxon>Bacteria</taxon>
        <taxon>Pseudomonadati</taxon>
        <taxon>Bacteroidota</taxon>
        <taxon>Cytophagia</taxon>
        <taxon>Cytophagales</taxon>
        <taxon>Cytophagaceae</taxon>
        <taxon>Siphonobacter</taxon>
    </lineage>
</organism>
<gene>
    <name evidence="2" type="ORF">SAMN04488090_4057</name>
</gene>
<proteinExistence type="predicted"/>
<dbReference type="EMBL" id="FNGS01000008">
    <property type="protein sequence ID" value="SDM69893.1"/>
    <property type="molecule type" value="Genomic_DNA"/>
</dbReference>
<dbReference type="SUPFAM" id="SSF56925">
    <property type="entry name" value="OMPA-like"/>
    <property type="match status" value="1"/>
</dbReference>
<feature type="signal peptide" evidence="1">
    <location>
        <begin position="1"/>
        <end position="18"/>
    </location>
</feature>
<dbReference type="OrthoDB" id="1094316at2"/>
<dbReference type="InterPro" id="IPR011250">
    <property type="entry name" value="OMP/PagP_B-barrel"/>
</dbReference>
<dbReference type="Gene3D" id="2.40.160.20">
    <property type="match status" value="1"/>
</dbReference>
<evidence type="ECO:0000313" key="3">
    <source>
        <dbReference type="Proteomes" id="UP000198901"/>
    </source>
</evidence>
<evidence type="ECO:0000256" key="1">
    <source>
        <dbReference type="SAM" id="SignalP"/>
    </source>
</evidence>
<dbReference type="AlphaFoldDB" id="A0A1G9VCV4"/>
<keyword evidence="3" id="KW-1185">Reference proteome</keyword>
<accession>A0A1G9VCV4</accession>
<keyword evidence="1" id="KW-0732">Signal</keyword>
<evidence type="ECO:0000313" key="2">
    <source>
        <dbReference type="EMBL" id="SDM69893.1"/>
    </source>
</evidence>